<evidence type="ECO:0000259" key="1">
    <source>
        <dbReference type="Pfam" id="PF06985"/>
    </source>
</evidence>
<evidence type="ECO:0000313" key="3">
    <source>
        <dbReference type="Proteomes" id="UP000799779"/>
    </source>
</evidence>
<reference evidence="2" key="1">
    <citation type="journal article" date="2020" name="Stud. Mycol.">
        <title>101 Dothideomycetes genomes: a test case for predicting lifestyles and emergence of pathogens.</title>
        <authorList>
            <person name="Haridas S."/>
            <person name="Albert R."/>
            <person name="Binder M."/>
            <person name="Bloem J."/>
            <person name="Labutti K."/>
            <person name="Salamov A."/>
            <person name="Andreopoulos B."/>
            <person name="Baker S."/>
            <person name="Barry K."/>
            <person name="Bills G."/>
            <person name="Bluhm B."/>
            <person name="Cannon C."/>
            <person name="Castanera R."/>
            <person name="Culley D."/>
            <person name="Daum C."/>
            <person name="Ezra D."/>
            <person name="Gonzalez J."/>
            <person name="Henrissat B."/>
            <person name="Kuo A."/>
            <person name="Liang C."/>
            <person name="Lipzen A."/>
            <person name="Lutzoni F."/>
            <person name="Magnuson J."/>
            <person name="Mondo S."/>
            <person name="Nolan M."/>
            <person name="Ohm R."/>
            <person name="Pangilinan J."/>
            <person name="Park H.-J."/>
            <person name="Ramirez L."/>
            <person name="Alfaro M."/>
            <person name="Sun H."/>
            <person name="Tritt A."/>
            <person name="Yoshinaga Y."/>
            <person name="Zwiers L.-H."/>
            <person name="Turgeon B."/>
            <person name="Goodwin S."/>
            <person name="Spatafora J."/>
            <person name="Crous P."/>
            <person name="Grigoriev I."/>
        </authorList>
    </citation>
    <scope>NUCLEOTIDE SEQUENCE</scope>
    <source>
        <strain evidence="2">CBS 123094</strain>
    </source>
</reference>
<evidence type="ECO:0000313" key="2">
    <source>
        <dbReference type="EMBL" id="KAF1993423.1"/>
    </source>
</evidence>
<feature type="domain" description="Heterokaryon incompatibility" evidence="1">
    <location>
        <begin position="206"/>
        <end position="366"/>
    </location>
</feature>
<dbReference type="Proteomes" id="UP000799779">
    <property type="component" value="Unassembled WGS sequence"/>
</dbReference>
<accession>A0A6A5VV69</accession>
<gene>
    <name evidence="2" type="ORF">P154DRAFT_625432</name>
</gene>
<organism evidence="2 3">
    <name type="scientific">Amniculicola lignicola CBS 123094</name>
    <dbReference type="NCBI Taxonomy" id="1392246"/>
    <lineage>
        <taxon>Eukaryota</taxon>
        <taxon>Fungi</taxon>
        <taxon>Dikarya</taxon>
        <taxon>Ascomycota</taxon>
        <taxon>Pezizomycotina</taxon>
        <taxon>Dothideomycetes</taxon>
        <taxon>Pleosporomycetidae</taxon>
        <taxon>Pleosporales</taxon>
        <taxon>Amniculicolaceae</taxon>
        <taxon>Amniculicola</taxon>
    </lineage>
</organism>
<name>A0A6A5VV69_9PLEO</name>
<proteinExistence type="predicted"/>
<dbReference type="AlphaFoldDB" id="A0A6A5VV69"/>
<protein>
    <submittedName>
        <fullName evidence="2">HET-domain-containing protein</fullName>
    </submittedName>
</protein>
<dbReference type="EMBL" id="ML977704">
    <property type="protein sequence ID" value="KAF1993423.1"/>
    <property type="molecule type" value="Genomic_DNA"/>
</dbReference>
<keyword evidence="3" id="KW-1185">Reference proteome</keyword>
<dbReference type="Pfam" id="PF06985">
    <property type="entry name" value="HET"/>
    <property type="match status" value="1"/>
</dbReference>
<dbReference type="PANTHER" id="PTHR33112">
    <property type="entry name" value="DOMAIN PROTEIN, PUTATIVE-RELATED"/>
    <property type="match status" value="1"/>
</dbReference>
<dbReference type="OrthoDB" id="5125733at2759"/>
<dbReference type="PANTHER" id="PTHR33112:SF16">
    <property type="entry name" value="HETEROKARYON INCOMPATIBILITY DOMAIN-CONTAINING PROTEIN"/>
    <property type="match status" value="1"/>
</dbReference>
<dbReference type="InterPro" id="IPR010730">
    <property type="entry name" value="HET"/>
</dbReference>
<sequence>MCVGDFADETHRCVTACPVCYIFTPENFSQLLSGEKIELGLVDLFVEIAQIGCRFCEQLCALWKTNDEIFQSGNKVSVRSQEDAPPGILLALLFELREPLTLRGTNQVTGSTIVRKYKSWAVPFGIYTKGSELLDRFIVMKPPDPSVIRDEVFDGFMANLEACLSDHKECPKPKPDQFPTRVLRFDEDGSNRVFVHESEPDEQGEYIALSYCWGTTPQTKLLKTNLGEFSTEGIKVNTLPKTLEDSIIATRKLGINYLWIDSLCIIQDSIEDKDKEIVNMANIYKNATLTISAAAATDCGQGFLEDRSEVQARLDISMCLPFLTTADEETREAMAWVYLCADPYLGHKVKLFSDEVINSRAWTYQESTLAPRLVIFGSGPPQWHCKENWRISGLRIHPGNLPNPEFTSGVMKFTEQDGRTVADQTLKMIERPAPPQDDIGLWLTWFPVLRNYSQRALSFQTDKLAALSALAAEHQSPDNGIYAAGLWKASLPRGLLWRRSSTKEDGEVKVTVKHKEHPLNWLRTRLFDISTSAELPDSSTWPADYVAPTWSPMASRDPICFESAATQEEDEFHTSLVEVNDVHVELATNLNPFGRLNFSYLDITGPMCSITWQELTADFVIVHNGEPFRYWDFIVPDDPTFFWKMWAKYEPSSNPQELADTSVQDPIDDGDYSVFIGDDGSVRVHMPGPPVPASLDCADAETSFTLIPDVKQAVIDALRPEILEDGSGGEADRTVENLARILHRVGMDPPVEVENDDRECEFWLLEVERSMSPAGLVLKRIEGDVFARVGYFGMNRSLDPEIVCLPGRVQVRGRKTWNFGRPESEDAWNGSLTRRRIYLV</sequence>